<dbReference type="Pfam" id="PF04983">
    <property type="entry name" value="RNA_pol_Rpb1_3"/>
    <property type="match status" value="1"/>
</dbReference>
<dbReference type="PANTHER" id="PTHR19376:SF11">
    <property type="entry name" value="DNA-DIRECTED RNA POLYMERASE I SUBUNIT RPA1"/>
    <property type="match status" value="1"/>
</dbReference>
<evidence type="ECO:0000256" key="9">
    <source>
        <dbReference type="ARBA" id="ARBA00023163"/>
    </source>
</evidence>
<dbReference type="Gene3D" id="1.10.132.30">
    <property type="match status" value="1"/>
</dbReference>
<evidence type="ECO:0000256" key="11">
    <source>
        <dbReference type="RuleBase" id="RU004279"/>
    </source>
</evidence>
<comment type="catalytic activity">
    <reaction evidence="11">
        <text>RNA(n) + a ribonucleoside 5'-triphosphate = RNA(n+1) + diphosphate</text>
        <dbReference type="Rhea" id="RHEA:21248"/>
        <dbReference type="Rhea" id="RHEA-COMP:14527"/>
        <dbReference type="Rhea" id="RHEA-COMP:17342"/>
        <dbReference type="ChEBI" id="CHEBI:33019"/>
        <dbReference type="ChEBI" id="CHEBI:61557"/>
        <dbReference type="ChEBI" id="CHEBI:140395"/>
        <dbReference type="EC" id="2.7.7.6"/>
    </reaction>
</comment>
<feature type="compositionally biased region" description="Acidic residues" evidence="13">
    <location>
        <begin position="803"/>
        <end position="815"/>
    </location>
</feature>
<evidence type="ECO:0000256" key="14">
    <source>
        <dbReference type="SAM" id="SignalP"/>
    </source>
</evidence>
<feature type="chain" id="PRO_5041297874" description="DNA-directed RNA polymerase subunit" evidence="14">
    <location>
        <begin position="29"/>
        <end position="1414"/>
    </location>
</feature>
<dbReference type="Pfam" id="PF05000">
    <property type="entry name" value="RNA_pol_Rpb1_4"/>
    <property type="match status" value="1"/>
</dbReference>
<evidence type="ECO:0000313" key="16">
    <source>
        <dbReference type="EMBL" id="CAJ1389893.1"/>
    </source>
</evidence>
<dbReference type="InterPro" id="IPR036514">
    <property type="entry name" value="SGNH_hydro_sf"/>
</dbReference>
<keyword evidence="4 11" id="KW-0808">Transferase</keyword>
<dbReference type="GO" id="GO:0003899">
    <property type="term" value="F:DNA-directed RNA polymerase activity"/>
    <property type="evidence" value="ECO:0007669"/>
    <property type="project" value="UniProtKB-EC"/>
</dbReference>
<dbReference type="InterPro" id="IPR044893">
    <property type="entry name" value="RNA_pol_Rpb1_clamp_domain"/>
</dbReference>
<gene>
    <name evidence="16" type="ORF">EVOR1521_LOCUS15424</name>
</gene>
<feature type="domain" description="RNA polymerase N-terminal" evidence="15">
    <location>
        <begin position="443"/>
        <end position="763"/>
    </location>
</feature>
<accession>A0AA36IM14</accession>
<evidence type="ECO:0000256" key="6">
    <source>
        <dbReference type="ARBA" id="ARBA00022723"/>
    </source>
</evidence>
<dbReference type="InterPro" id="IPR006592">
    <property type="entry name" value="RNA_pol_N"/>
</dbReference>
<evidence type="ECO:0000256" key="8">
    <source>
        <dbReference type="ARBA" id="ARBA00022842"/>
    </source>
</evidence>
<feature type="signal peptide" evidence="14">
    <location>
        <begin position="1"/>
        <end position="28"/>
    </location>
</feature>
<dbReference type="Pfam" id="PF04998">
    <property type="entry name" value="RNA_pol_Rpb1_5"/>
    <property type="match status" value="1"/>
</dbReference>
<keyword evidence="6" id="KW-0479">Metal-binding</keyword>
<evidence type="ECO:0000256" key="2">
    <source>
        <dbReference type="ARBA" id="ARBA00006460"/>
    </source>
</evidence>
<evidence type="ECO:0000256" key="10">
    <source>
        <dbReference type="ARBA" id="ARBA00023242"/>
    </source>
</evidence>
<comment type="function">
    <text evidence="11">DNA-dependent RNA polymerase catalyzes the transcription of DNA into RNA using the four ribonucleoside triphosphates as substrates.</text>
</comment>
<dbReference type="InterPro" id="IPR045867">
    <property type="entry name" value="DNA-dir_RpoC_beta_prime"/>
</dbReference>
<evidence type="ECO:0000256" key="13">
    <source>
        <dbReference type="SAM" id="MobiDB-lite"/>
    </source>
</evidence>
<dbReference type="Gene3D" id="1.10.274.100">
    <property type="entry name" value="RNA polymerase Rpb1, domain 3"/>
    <property type="match status" value="1"/>
</dbReference>
<evidence type="ECO:0000256" key="7">
    <source>
        <dbReference type="ARBA" id="ARBA00022833"/>
    </source>
</evidence>
<dbReference type="InterPro" id="IPR007083">
    <property type="entry name" value="RNA_pol_Rpb1_4"/>
</dbReference>
<dbReference type="InterPro" id="IPR007080">
    <property type="entry name" value="RNA_pol_Rpb1_1"/>
</dbReference>
<dbReference type="Pfam" id="PF00623">
    <property type="entry name" value="RNA_pol_Rpb1_2"/>
    <property type="match status" value="1"/>
</dbReference>
<comment type="similarity">
    <text evidence="2 11">Belongs to the RNA polymerase beta' chain family.</text>
</comment>
<keyword evidence="14" id="KW-0732">Signal</keyword>
<comment type="caution">
    <text evidence="16">The sequence shown here is derived from an EMBL/GenBank/DDBJ whole genome shotgun (WGS) entry which is preliminary data.</text>
</comment>
<evidence type="ECO:0000256" key="4">
    <source>
        <dbReference type="ARBA" id="ARBA00022679"/>
    </source>
</evidence>
<dbReference type="PANTHER" id="PTHR19376">
    <property type="entry name" value="DNA-DIRECTED RNA POLYMERASE"/>
    <property type="match status" value="1"/>
</dbReference>
<dbReference type="GO" id="GO:0006351">
    <property type="term" value="P:DNA-templated transcription"/>
    <property type="evidence" value="ECO:0007669"/>
    <property type="project" value="InterPro"/>
</dbReference>
<reference evidence="16" key="1">
    <citation type="submission" date="2023-08" db="EMBL/GenBank/DDBJ databases">
        <authorList>
            <person name="Chen Y."/>
            <person name="Shah S."/>
            <person name="Dougan E. K."/>
            <person name="Thang M."/>
            <person name="Chan C."/>
        </authorList>
    </citation>
    <scope>NUCLEOTIDE SEQUENCE</scope>
</reference>
<dbReference type="InterPro" id="IPR000722">
    <property type="entry name" value="RNA_pol_asu"/>
</dbReference>
<evidence type="ECO:0000259" key="15">
    <source>
        <dbReference type="SMART" id="SM00663"/>
    </source>
</evidence>
<dbReference type="Gene3D" id="4.10.860.120">
    <property type="entry name" value="RNA polymerase II, clamp domain"/>
    <property type="match status" value="1"/>
</dbReference>
<dbReference type="InterPro" id="IPR015699">
    <property type="entry name" value="DNA-dir_RNA_pol1_lsu_N"/>
</dbReference>
<dbReference type="Gene3D" id="3.40.50.1110">
    <property type="entry name" value="SGNH hydrolase"/>
    <property type="match status" value="1"/>
</dbReference>
<dbReference type="InterPro" id="IPR007066">
    <property type="entry name" value="RNA_pol_Rpb1_3"/>
</dbReference>
<evidence type="ECO:0000313" key="17">
    <source>
        <dbReference type="Proteomes" id="UP001178507"/>
    </source>
</evidence>
<feature type="region of interest" description="Disordered" evidence="13">
    <location>
        <begin position="788"/>
        <end position="834"/>
    </location>
</feature>
<keyword evidence="17" id="KW-1185">Reference proteome</keyword>
<proteinExistence type="inferred from homology"/>
<dbReference type="InterPro" id="IPR038120">
    <property type="entry name" value="Rpb1_funnel_sf"/>
</dbReference>
<dbReference type="Pfam" id="PF04997">
    <property type="entry name" value="RNA_pol_Rpb1_1"/>
    <property type="match status" value="1"/>
</dbReference>
<dbReference type="SUPFAM" id="SSF64484">
    <property type="entry name" value="beta and beta-prime subunits of DNA dependent RNA-polymerase"/>
    <property type="match status" value="1"/>
</dbReference>
<dbReference type="InterPro" id="IPR007081">
    <property type="entry name" value="RNA_pol_Rpb1_5"/>
</dbReference>
<dbReference type="InterPro" id="IPR042102">
    <property type="entry name" value="RNA_pol_Rpb1_3_sf"/>
</dbReference>
<evidence type="ECO:0000256" key="12">
    <source>
        <dbReference type="SAM" id="Coils"/>
    </source>
</evidence>
<dbReference type="Gene3D" id="6.20.50.80">
    <property type="match status" value="1"/>
</dbReference>
<keyword evidence="9 11" id="KW-0804">Transcription</keyword>
<keyword evidence="5 11" id="KW-0548">Nucleotidyltransferase</keyword>
<dbReference type="CDD" id="cd01435">
    <property type="entry name" value="RNAP_I_RPA1_N"/>
    <property type="match status" value="1"/>
</dbReference>
<feature type="compositionally biased region" description="Basic and acidic residues" evidence="13">
    <location>
        <begin position="816"/>
        <end position="832"/>
    </location>
</feature>
<dbReference type="Proteomes" id="UP001178507">
    <property type="component" value="Unassembled WGS sequence"/>
</dbReference>
<dbReference type="Gene3D" id="6.10.250.2940">
    <property type="match status" value="1"/>
</dbReference>
<comment type="subcellular location">
    <subcellularLocation>
        <location evidence="1">Nucleus</location>
    </subcellularLocation>
</comment>
<dbReference type="SMART" id="SM00663">
    <property type="entry name" value="RPOLA_N"/>
    <property type="match status" value="1"/>
</dbReference>
<dbReference type="Gene3D" id="3.30.1490.180">
    <property type="entry name" value="RNA polymerase ii"/>
    <property type="match status" value="1"/>
</dbReference>
<dbReference type="GO" id="GO:0046872">
    <property type="term" value="F:metal ion binding"/>
    <property type="evidence" value="ECO:0007669"/>
    <property type="project" value="UniProtKB-KW"/>
</dbReference>
<feature type="coiled-coil region" evidence="12">
    <location>
        <begin position="322"/>
        <end position="349"/>
    </location>
</feature>
<keyword evidence="3 11" id="KW-0240">DNA-directed RNA polymerase</keyword>
<dbReference type="Gene3D" id="2.40.40.20">
    <property type="match status" value="1"/>
</dbReference>
<keyword evidence="12" id="KW-0175">Coiled coil</keyword>
<keyword evidence="8" id="KW-0460">Magnesium</keyword>
<evidence type="ECO:0000256" key="5">
    <source>
        <dbReference type="ARBA" id="ARBA00022695"/>
    </source>
</evidence>
<keyword evidence="10" id="KW-0539">Nucleus</keyword>
<dbReference type="EMBL" id="CAUJNA010001968">
    <property type="protein sequence ID" value="CAJ1389893.1"/>
    <property type="molecule type" value="Genomic_DNA"/>
</dbReference>
<dbReference type="GO" id="GO:0003677">
    <property type="term" value="F:DNA binding"/>
    <property type="evidence" value="ECO:0007669"/>
    <property type="project" value="InterPro"/>
</dbReference>
<evidence type="ECO:0000256" key="1">
    <source>
        <dbReference type="ARBA" id="ARBA00004123"/>
    </source>
</evidence>
<dbReference type="EC" id="2.7.7.6" evidence="11"/>
<organism evidence="16 17">
    <name type="scientific">Effrenium voratum</name>
    <dbReference type="NCBI Taxonomy" id="2562239"/>
    <lineage>
        <taxon>Eukaryota</taxon>
        <taxon>Sar</taxon>
        <taxon>Alveolata</taxon>
        <taxon>Dinophyceae</taxon>
        <taxon>Suessiales</taxon>
        <taxon>Symbiodiniaceae</taxon>
        <taxon>Effrenium</taxon>
    </lineage>
</organism>
<dbReference type="GO" id="GO:0005736">
    <property type="term" value="C:RNA polymerase I complex"/>
    <property type="evidence" value="ECO:0007669"/>
    <property type="project" value="TreeGrafter"/>
</dbReference>
<evidence type="ECO:0000256" key="3">
    <source>
        <dbReference type="ARBA" id="ARBA00022478"/>
    </source>
</evidence>
<protein>
    <recommendedName>
        <fullName evidence="11">DNA-directed RNA polymerase subunit</fullName>
        <ecNumber evidence="11">2.7.7.6</ecNumber>
    </recommendedName>
</protein>
<name>A0AA36IM14_9DINO</name>
<sequence length="1414" mass="157438">MLGIRCHLVASAWRWWAILLPLERQLRSKYPQAMVLCIVPLLYSCSQESKWQTMLESLTEAVKGLEDKKVRLQFTGPPDAPWLDCNADFTDGIHLTALGHLKFAAELVPSRHAVKVAMNEKKKGCRTERSVKHMEFGTPYDLPASSCGREATEVGFMYFSPEEVKNLSAVEINDLSTNDEWGAPISGGLHSLEMGPLKDFRNCSMVCQTCGLDQDCPGHMGHIELSSPLYNPFLIAPLLKLLRQTCLNCHKFKCHEAVTAALVLHLQGLLPGDLPAPPAPAMKSRSAFLSDAAHSESMTLVIEEITKEGVSMKREILPERDVKETGQAIDSLIKKLDSAREKAQKADAKTPSGAGRQNSASIEALRAVIASFFAEMPNSCARCKAHAKWRKEGYEALFVKPDKKSKELLALPQYARDLLTDLWKNEAAALRYLVPAARGIGPEVFFLERLLVPPNRFRPPKQGDVNPAMLQLHRHTKHLKSIMLANQQVRNAMKPDRLEEVAQPLELHQAVGALQQAVNSFMDKMKSGKNPKLVDDGIRQLLEKKEGLFRMKMMGKRVNFAARSVISPDPNIEPSEIGVPQDIASELVYPEVATQYNAEWLRDLVERGARYPGALEVHAPRADGGKIITNLKVKTKAERKALAKNLITDIRSGKPPWTVFRQLQDGDPLLVNRQPTLHKPGIMAHMVKVLRRERTIRLHYVNCNTYNADFDGDEMNLHAPQDPISRMEALAIARADFQYLVPTSGKPLRGLIQDHVIAGTMLTKRDSFYTRPEVCLLLYTGLRHALEPSKPKPKARKASGGDDAQEWEDDEDDEEKQGKDEEDRDPFEDKPWHRPKLNVVDQRMKITLDPPAMLRPVPMWSGKQVLGMLLKHLIKICSEGKACETSAGINLDGKSKTPGDIWNGRLDGDKEEATIVFRGSDLLQGVLDKASFGAEAAGITHLCFELMGGRLASLWLSGIARLFTLLLQMRGFTCAYEDLILRPETDDVRTELVKKAREAAVQVAEQWIHKHGAGSLLPERPTLEQLSVASKDLFLQKQKVEHLEGLVIGKMKEFWSGMINQCIPVGQRLPVPRNCFASMVQTGAKGSKVNQSQVSCCLGQQELEGRLPPLMGTQRSLPCFAVNDLSNRTRGYIADRFLTGIRPQEFFFHCMAGREGLVDTAVKTSRSGYLQRCLVKHLETLKVEYDHTVRDGDGSILQFLYGEDGADVTRATYLYKFDELLSNFHFLDKPARSKMKTSAARDGIVLDTQCAPLYLKAKQAAKDGDLPVAIEAIEELLEMSNSLNGAAILSLQQLRKKLRVAKKRQLPICDSMFDPVTALFGPAHYFGSTSELHEEALQAFMKKRLENGAMTSKQAKHFATAMRLKFQRTLAEPGEAVGVIAAQSMGEPSTQMTLNTFHLAGHGGAALRSKFCVS</sequence>
<keyword evidence="7" id="KW-0862">Zinc</keyword>